<feature type="domain" description="GH16" evidence="3">
    <location>
        <begin position="49"/>
        <end position="275"/>
    </location>
</feature>
<accession>A0ABP6QHF0</accession>
<dbReference type="PANTHER" id="PTHR10963:SF55">
    <property type="entry name" value="GLYCOSIDE HYDROLASE FAMILY 16 PROTEIN"/>
    <property type="match status" value="1"/>
</dbReference>
<name>A0ABP6QHF0_9ACTN</name>
<dbReference type="InterPro" id="IPR013320">
    <property type="entry name" value="ConA-like_dom_sf"/>
</dbReference>
<evidence type="ECO:0000313" key="4">
    <source>
        <dbReference type="EMBL" id="GAA3228004.1"/>
    </source>
</evidence>
<organism evidence="4 5">
    <name type="scientific">Actinocorallia longicatena</name>
    <dbReference type="NCBI Taxonomy" id="111803"/>
    <lineage>
        <taxon>Bacteria</taxon>
        <taxon>Bacillati</taxon>
        <taxon>Actinomycetota</taxon>
        <taxon>Actinomycetes</taxon>
        <taxon>Streptosporangiales</taxon>
        <taxon>Thermomonosporaceae</taxon>
        <taxon>Actinocorallia</taxon>
    </lineage>
</organism>
<dbReference type="InterPro" id="IPR050546">
    <property type="entry name" value="Glycosyl_Hydrlase_16"/>
</dbReference>
<feature type="signal peptide" evidence="2">
    <location>
        <begin position="1"/>
        <end position="37"/>
    </location>
</feature>
<dbReference type="PROSITE" id="PS51762">
    <property type="entry name" value="GH16_2"/>
    <property type="match status" value="1"/>
</dbReference>
<dbReference type="InterPro" id="IPR006311">
    <property type="entry name" value="TAT_signal"/>
</dbReference>
<feature type="chain" id="PRO_5047358570" description="GH16 domain-containing protein" evidence="2">
    <location>
        <begin position="38"/>
        <end position="275"/>
    </location>
</feature>
<sequence length="275" mass="30518">MQPTPPPSGRLRRPFLGALLGVGSLGLLLAPSAPATAAAKPSWKLAWHQEFNGKGLPSAKIWNVHNGNGVNGYGHKALQWYTAKNVLQNGKGQLELIARKQANGETCWYGKCAYTSGRIDTRGLAAGGYGRYSMRAKLPTGNGLWPAFWLQTTDKKPANYGEIDVVETIGNEPRRVQGFAHDSRKRVGAASKLLGKPLSSAYHVYSVDWTTTGITWSVDGRVYGRMKKYKGWTFNKRFFLILNLQVGGEWPGAPTPNVKFPKRMTVDWIRLYKRR</sequence>
<dbReference type="Gene3D" id="2.60.120.200">
    <property type="match status" value="1"/>
</dbReference>
<dbReference type="Pfam" id="PF00722">
    <property type="entry name" value="Glyco_hydro_16"/>
    <property type="match status" value="1"/>
</dbReference>
<dbReference type="Proteomes" id="UP001501237">
    <property type="component" value="Unassembled WGS sequence"/>
</dbReference>
<reference evidence="5" key="1">
    <citation type="journal article" date="2019" name="Int. J. Syst. Evol. Microbiol.">
        <title>The Global Catalogue of Microorganisms (GCM) 10K type strain sequencing project: providing services to taxonomists for standard genome sequencing and annotation.</title>
        <authorList>
            <consortium name="The Broad Institute Genomics Platform"/>
            <consortium name="The Broad Institute Genome Sequencing Center for Infectious Disease"/>
            <person name="Wu L."/>
            <person name="Ma J."/>
        </authorList>
    </citation>
    <scope>NUCLEOTIDE SEQUENCE [LARGE SCALE GENOMIC DNA]</scope>
    <source>
        <strain evidence="5">JCM 9377</strain>
    </source>
</reference>
<keyword evidence="2" id="KW-0732">Signal</keyword>
<dbReference type="InterPro" id="IPR000757">
    <property type="entry name" value="Beta-glucanase-like"/>
</dbReference>
<protein>
    <recommendedName>
        <fullName evidence="3">GH16 domain-containing protein</fullName>
    </recommendedName>
</protein>
<dbReference type="SUPFAM" id="SSF49899">
    <property type="entry name" value="Concanavalin A-like lectins/glucanases"/>
    <property type="match status" value="1"/>
</dbReference>
<evidence type="ECO:0000313" key="5">
    <source>
        <dbReference type="Proteomes" id="UP001501237"/>
    </source>
</evidence>
<dbReference type="EMBL" id="BAAAUV010000017">
    <property type="protein sequence ID" value="GAA3228004.1"/>
    <property type="molecule type" value="Genomic_DNA"/>
</dbReference>
<evidence type="ECO:0000256" key="1">
    <source>
        <dbReference type="ARBA" id="ARBA00006865"/>
    </source>
</evidence>
<dbReference type="PANTHER" id="PTHR10963">
    <property type="entry name" value="GLYCOSYL HYDROLASE-RELATED"/>
    <property type="match status" value="1"/>
</dbReference>
<evidence type="ECO:0000259" key="3">
    <source>
        <dbReference type="PROSITE" id="PS51762"/>
    </source>
</evidence>
<dbReference type="PROSITE" id="PS51318">
    <property type="entry name" value="TAT"/>
    <property type="match status" value="1"/>
</dbReference>
<proteinExistence type="inferred from homology"/>
<comment type="similarity">
    <text evidence="1">Belongs to the glycosyl hydrolase 16 family.</text>
</comment>
<keyword evidence="5" id="KW-1185">Reference proteome</keyword>
<dbReference type="RefSeq" id="WP_344834329.1">
    <property type="nucleotide sequence ID" value="NZ_BAAAUV010000017.1"/>
</dbReference>
<gene>
    <name evidence="4" type="ORF">GCM10010468_57150</name>
</gene>
<evidence type="ECO:0000256" key="2">
    <source>
        <dbReference type="SAM" id="SignalP"/>
    </source>
</evidence>
<dbReference type="CDD" id="cd08023">
    <property type="entry name" value="GH16_laminarinase_like"/>
    <property type="match status" value="1"/>
</dbReference>
<comment type="caution">
    <text evidence="4">The sequence shown here is derived from an EMBL/GenBank/DDBJ whole genome shotgun (WGS) entry which is preliminary data.</text>
</comment>